<dbReference type="Proteomes" id="UP001062846">
    <property type="component" value="Chromosome 5"/>
</dbReference>
<reference evidence="1" key="1">
    <citation type="submission" date="2022-02" db="EMBL/GenBank/DDBJ databases">
        <title>Plant Genome Project.</title>
        <authorList>
            <person name="Zhang R.-G."/>
        </authorList>
    </citation>
    <scope>NUCLEOTIDE SEQUENCE</scope>
    <source>
        <strain evidence="1">AT1</strain>
    </source>
</reference>
<accession>A0ACC0NPI4</accession>
<gene>
    <name evidence="1" type="ORF">RHMOL_Rhmol05G0096500</name>
</gene>
<organism evidence="1 2">
    <name type="scientific">Rhododendron molle</name>
    <name type="common">Chinese azalea</name>
    <name type="synonym">Azalea mollis</name>
    <dbReference type="NCBI Taxonomy" id="49168"/>
    <lineage>
        <taxon>Eukaryota</taxon>
        <taxon>Viridiplantae</taxon>
        <taxon>Streptophyta</taxon>
        <taxon>Embryophyta</taxon>
        <taxon>Tracheophyta</taxon>
        <taxon>Spermatophyta</taxon>
        <taxon>Magnoliopsida</taxon>
        <taxon>eudicotyledons</taxon>
        <taxon>Gunneridae</taxon>
        <taxon>Pentapetalae</taxon>
        <taxon>asterids</taxon>
        <taxon>Ericales</taxon>
        <taxon>Ericaceae</taxon>
        <taxon>Ericoideae</taxon>
        <taxon>Rhodoreae</taxon>
        <taxon>Rhododendron</taxon>
    </lineage>
</organism>
<protein>
    <submittedName>
        <fullName evidence="1">Uncharacterized protein</fullName>
    </submittedName>
</protein>
<dbReference type="EMBL" id="CM046392">
    <property type="protein sequence ID" value="KAI8554408.1"/>
    <property type="molecule type" value="Genomic_DNA"/>
</dbReference>
<name>A0ACC0NPI4_RHOML</name>
<evidence type="ECO:0000313" key="2">
    <source>
        <dbReference type="Proteomes" id="UP001062846"/>
    </source>
</evidence>
<proteinExistence type="predicted"/>
<sequence length="243" mass="27631">MENREKKKLTGFCCWGGKGKVNGNNTFLHNGGTCVTVPLKEENQVNELREKVCSALKINLEGKLYFYNTKRDKTKYVTLNDDNGVTILFHLNEDDVDLFVEETGQINDHILAFYNSIRESVVTDNNNSLKGTLLLPSSSEVSNSCSQEMELVSYLPENANEILTGNCQLFDSPDLFKQLVLLFIASNKFSFNYLETPPKRDIAIQIDHRLFVCFPLHKPKSWMFPWLGTSPYDNGYHQNGVST</sequence>
<keyword evidence="2" id="KW-1185">Reference proteome</keyword>
<comment type="caution">
    <text evidence="1">The sequence shown here is derived from an EMBL/GenBank/DDBJ whole genome shotgun (WGS) entry which is preliminary data.</text>
</comment>
<evidence type="ECO:0000313" key="1">
    <source>
        <dbReference type="EMBL" id="KAI8554408.1"/>
    </source>
</evidence>